<dbReference type="eggNOG" id="COG0457">
    <property type="taxonomic scope" value="Bacteria"/>
</dbReference>
<proteinExistence type="predicted"/>
<reference evidence="1 2" key="1">
    <citation type="submission" date="2012-12" db="EMBL/GenBank/DDBJ databases">
        <title>Genome assembly of Fulvivirga imtechensis AK7.</title>
        <authorList>
            <person name="Nupur N."/>
            <person name="Khatri I."/>
            <person name="Kumar R."/>
            <person name="Subramanian S."/>
            <person name="Pinnaka A."/>
        </authorList>
    </citation>
    <scope>NUCLEOTIDE SEQUENCE [LARGE SCALE GENOMIC DNA]</scope>
    <source>
        <strain evidence="1 2">AK7</strain>
    </source>
</reference>
<name>L8JVD0_9BACT</name>
<dbReference type="Proteomes" id="UP000011135">
    <property type="component" value="Unassembled WGS sequence"/>
</dbReference>
<dbReference type="InterPro" id="IPR021314">
    <property type="entry name" value="DUF2911"/>
</dbReference>
<keyword evidence="2" id="KW-1185">Reference proteome</keyword>
<dbReference type="PATRIC" id="fig|1237149.3.peg.2346"/>
<dbReference type="EMBL" id="AMZN01000037">
    <property type="protein sequence ID" value="ELR71564.1"/>
    <property type="molecule type" value="Genomic_DNA"/>
</dbReference>
<evidence type="ECO:0000313" key="2">
    <source>
        <dbReference type="Proteomes" id="UP000011135"/>
    </source>
</evidence>
<protein>
    <recommendedName>
        <fullName evidence="3">DUF2911 domain-containing protein</fullName>
    </recommendedName>
</protein>
<organism evidence="1 2">
    <name type="scientific">Fulvivirga imtechensis AK7</name>
    <dbReference type="NCBI Taxonomy" id="1237149"/>
    <lineage>
        <taxon>Bacteria</taxon>
        <taxon>Pseudomonadati</taxon>
        <taxon>Bacteroidota</taxon>
        <taxon>Cytophagia</taxon>
        <taxon>Cytophagales</taxon>
        <taxon>Fulvivirgaceae</taxon>
        <taxon>Fulvivirga</taxon>
    </lineage>
</organism>
<evidence type="ECO:0008006" key="3">
    <source>
        <dbReference type="Google" id="ProtNLM"/>
    </source>
</evidence>
<dbReference type="STRING" id="1237149.C900_02479"/>
<evidence type="ECO:0000313" key="1">
    <source>
        <dbReference type="EMBL" id="ELR71564.1"/>
    </source>
</evidence>
<dbReference type="Pfam" id="PF11138">
    <property type="entry name" value="DUF2911"/>
    <property type="match status" value="1"/>
</dbReference>
<dbReference type="AlphaFoldDB" id="L8JVD0"/>
<comment type="caution">
    <text evidence="1">The sequence shown here is derived from an EMBL/GenBank/DDBJ whole genome shotgun (WGS) entry which is preliminary data.</text>
</comment>
<sequence length="160" mass="18309">MAQEAITPRPSPTAIVTMKYDDTYVKLTYSQPHKRGRDIFGTLVPYGHVWRTGANEATEITLTGNVLMNGDTLKAGTYSIFTIPQKEKWTIIINDELGQWGSYNYHQDSDVMRFDVPVEKTQSVVWEPFTMAFEQKNEEAALLIMWDQTKVSIPIQFLTL</sequence>
<accession>L8JVD0</accession>
<gene>
    <name evidence="1" type="ORF">C900_02479</name>
</gene>